<evidence type="ECO:0000256" key="8">
    <source>
        <dbReference type="ARBA" id="ARBA00022598"/>
    </source>
</evidence>
<dbReference type="SUPFAM" id="SSF46955">
    <property type="entry name" value="Putative DNA-binding domain"/>
    <property type="match status" value="2"/>
</dbReference>
<evidence type="ECO:0000313" key="20">
    <source>
        <dbReference type="Proteomes" id="UP000009046"/>
    </source>
</evidence>
<keyword evidence="10" id="KW-0547">Nucleotide-binding</keyword>
<dbReference type="NCBIfam" id="TIGR00471">
    <property type="entry name" value="pheT_arch"/>
    <property type="match status" value="1"/>
</dbReference>
<dbReference type="InterPro" id="IPR040659">
    <property type="entry name" value="PhetRS_B1"/>
</dbReference>
<dbReference type="SMART" id="SM00873">
    <property type="entry name" value="B3_4"/>
    <property type="match status" value="1"/>
</dbReference>
<dbReference type="Pfam" id="PF17759">
    <property type="entry name" value="tRNA_synthFbeta"/>
    <property type="match status" value="1"/>
</dbReference>
<evidence type="ECO:0000256" key="2">
    <source>
        <dbReference type="ARBA" id="ARBA00004496"/>
    </source>
</evidence>
<dbReference type="GO" id="GO:0003723">
    <property type="term" value="F:RNA binding"/>
    <property type="evidence" value="ECO:0007669"/>
    <property type="project" value="InterPro"/>
</dbReference>
<dbReference type="AlphaFoldDB" id="E0VW25"/>
<dbReference type="Gene3D" id="3.30.56.10">
    <property type="match status" value="2"/>
</dbReference>
<dbReference type="GO" id="GO:0005524">
    <property type="term" value="F:ATP binding"/>
    <property type="evidence" value="ECO:0007669"/>
    <property type="project" value="UniProtKB-KW"/>
</dbReference>
<dbReference type="SMART" id="SM00874">
    <property type="entry name" value="B5"/>
    <property type="match status" value="1"/>
</dbReference>
<evidence type="ECO:0000256" key="6">
    <source>
        <dbReference type="ARBA" id="ARBA00017032"/>
    </source>
</evidence>
<dbReference type="KEGG" id="phu:Phum_PHUM473050"/>
<dbReference type="PANTHER" id="PTHR10947">
    <property type="entry name" value="PHENYLALANYL-TRNA SYNTHETASE BETA CHAIN AND LEUCINE-RICH REPEAT-CONTAINING PROTEIN 47"/>
    <property type="match status" value="1"/>
</dbReference>
<dbReference type="PROSITE" id="PS51483">
    <property type="entry name" value="B5"/>
    <property type="match status" value="1"/>
</dbReference>
<dbReference type="Pfam" id="PF03484">
    <property type="entry name" value="B5"/>
    <property type="match status" value="1"/>
</dbReference>
<keyword evidence="13" id="KW-0648">Protein biosynthesis</keyword>
<keyword evidence="20" id="KW-1185">Reference proteome</keyword>
<reference evidence="18" key="1">
    <citation type="submission" date="2007-04" db="EMBL/GenBank/DDBJ databases">
        <title>Annotation of Pediculus humanus corporis strain USDA.</title>
        <authorList>
            <person name="Kirkness E."/>
            <person name="Hannick L."/>
            <person name="Hass B."/>
            <person name="Bruggner R."/>
            <person name="Lawson D."/>
            <person name="Bidwell S."/>
            <person name="Joardar V."/>
            <person name="Caler E."/>
            <person name="Walenz B."/>
            <person name="Inman J."/>
            <person name="Schobel S."/>
            <person name="Galinsky K."/>
            <person name="Amedeo P."/>
            <person name="Strausberg R."/>
        </authorList>
    </citation>
    <scope>NUCLEOTIDE SEQUENCE</scope>
    <source>
        <strain evidence="18">USDA</strain>
    </source>
</reference>
<evidence type="ECO:0000256" key="11">
    <source>
        <dbReference type="ARBA" id="ARBA00022840"/>
    </source>
</evidence>
<evidence type="ECO:0000256" key="5">
    <source>
        <dbReference type="ARBA" id="ARBA00012814"/>
    </source>
</evidence>
<dbReference type="InterPro" id="IPR005146">
    <property type="entry name" value="B3/B4_tRNA-bd"/>
</dbReference>
<gene>
    <name evidence="19" type="primary">8239111</name>
    <name evidence="18" type="ORF">Phum_PHUM473050</name>
</gene>
<evidence type="ECO:0000256" key="7">
    <source>
        <dbReference type="ARBA" id="ARBA00022490"/>
    </source>
</evidence>
<comment type="catalytic activity">
    <reaction evidence="16">
        <text>tRNA(Phe) + L-phenylalanine + ATP = L-phenylalanyl-tRNA(Phe) + AMP + diphosphate + H(+)</text>
        <dbReference type="Rhea" id="RHEA:19413"/>
        <dbReference type="Rhea" id="RHEA-COMP:9668"/>
        <dbReference type="Rhea" id="RHEA-COMP:9699"/>
        <dbReference type="ChEBI" id="CHEBI:15378"/>
        <dbReference type="ChEBI" id="CHEBI:30616"/>
        <dbReference type="ChEBI" id="CHEBI:33019"/>
        <dbReference type="ChEBI" id="CHEBI:58095"/>
        <dbReference type="ChEBI" id="CHEBI:78442"/>
        <dbReference type="ChEBI" id="CHEBI:78531"/>
        <dbReference type="ChEBI" id="CHEBI:456215"/>
        <dbReference type="EC" id="6.1.1.20"/>
    </reaction>
</comment>
<dbReference type="EnsemblMetazoa" id="PHUM473050-RA">
    <property type="protein sequence ID" value="PHUM473050-PA"/>
    <property type="gene ID" value="PHUM473050"/>
</dbReference>
<reference evidence="18" key="2">
    <citation type="submission" date="2007-04" db="EMBL/GenBank/DDBJ databases">
        <title>The genome of the human body louse.</title>
        <authorList>
            <consortium name="The Human Body Louse Genome Consortium"/>
            <person name="Kirkness E."/>
            <person name="Walenz B."/>
            <person name="Hass B."/>
            <person name="Bruggner R."/>
            <person name="Strausberg R."/>
        </authorList>
    </citation>
    <scope>NUCLEOTIDE SEQUENCE</scope>
    <source>
        <strain evidence="18">USDA</strain>
    </source>
</reference>
<dbReference type="GO" id="GO:0009328">
    <property type="term" value="C:phenylalanine-tRNA ligase complex"/>
    <property type="evidence" value="ECO:0007669"/>
    <property type="project" value="TreeGrafter"/>
</dbReference>
<keyword evidence="8 18" id="KW-0436">Ligase</keyword>
<keyword evidence="9" id="KW-0479">Metal-binding</keyword>
<dbReference type="Proteomes" id="UP000009046">
    <property type="component" value="Unassembled WGS sequence"/>
</dbReference>
<keyword evidence="12" id="KW-0460">Magnesium</keyword>
<protein>
    <recommendedName>
        <fullName evidence="6">Phenylalanine--tRNA ligase beta subunit</fullName>
        <ecNumber evidence="5">6.1.1.20</ecNumber>
    </recommendedName>
    <alternativeName>
        <fullName evidence="15">Phenylalanyl-tRNA synthetase beta subunit</fullName>
    </alternativeName>
</protein>
<dbReference type="RefSeq" id="XP_002430319.1">
    <property type="nucleotide sequence ID" value="XM_002430274.1"/>
</dbReference>
<dbReference type="InterPro" id="IPR045864">
    <property type="entry name" value="aa-tRNA-synth_II/BPL/LPL"/>
</dbReference>
<dbReference type="OMA" id="FPGRCAN"/>
<dbReference type="EMBL" id="DS235816">
    <property type="protein sequence ID" value="EEB17581.1"/>
    <property type="molecule type" value="Genomic_DNA"/>
</dbReference>
<keyword evidence="14 18" id="KW-0030">Aminoacyl-tRNA synthetase</keyword>
<accession>E0VW25</accession>
<dbReference type="GO" id="GO:0000287">
    <property type="term" value="F:magnesium ion binding"/>
    <property type="evidence" value="ECO:0007669"/>
    <property type="project" value="InterPro"/>
</dbReference>
<dbReference type="FunFam" id="3.30.56.10:FF:000005">
    <property type="entry name" value="Phenylalanine--tRNA ligase beta subunit"/>
    <property type="match status" value="1"/>
</dbReference>
<keyword evidence="7" id="KW-0963">Cytoplasm</keyword>
<keyword evidence="11" id="KW-0067">ATP-binding</keyword>
<dbReference type="Gene3D" id="3.50.40.10">
    <property type="entry name" value="Phenylalanyl-trna Synthetase, Chain B, domain 3"/>
    <property type="match status" value="1"/>
</dbReference>
<dbReference type="InterPro" id="IPR009061">
    <property type="entry name" value="DNA-bd_dom_put_sf"/>
</dbReference>
<evidence type="ECO:0000313" key="18">
    <source>
        <dbReference type="EMBL" id="EEB17581.1"/>
    </source>
</evidence>
<dbReference type="GeneID" id="8239111"/>
<dbReference type="EC" id="6.1.1.20" evidence="5"/>
<dbReference type="InterPro" id="IPR005147">
    <property type="entry name" value="tRNA_synthase_B5-dom"/>
</dbReference>
<evidence type="ECO:0000256" key="13">
    <source>
        <dbReference type="ARBA" id="ARBA00022917"/>
    </source>
</evidence>
<dbReference type="InterPro" id="IPR020825">
    <property type="entry name" value="Phe-tRNA_synthase-like_B3/B4"/>
</dbReference>
<dbReference type="InParanoid" id="E0VW25"/>
<dbReference type="InterPro" id="IPR045060">
    <property type="entry name" value="Phe-tRNA-ligase_IIc_bsu"/>
</dbReference>
<dbReference type="SUPFAM" id="SSF56037">
    <property type="entry name" value="PheT/TilS domain"/>
    <property type="match status" value="1"/>
</dbReference>
<evidence type="ECO:0000256" key="1">
    <source>
        <dbReference type="ARBA" id="ARBA00001946"/>
    </source>
</evidence>
<feature type="domain" description="B5" evidence="17">
    <location>
        <begin position="301"/>
        <end position="380"/>
    </location>
</feature>
<dbReference type="eggNOG" id="KOG2472">
    <property type="taxonomic scope" value="Eukaryota"/>
</dbReference>
<evidence type="ECO:0000256" key="4">
    <source>
        <dbReference type="ARBA" id="ARBA00011209"/>
    </source>
</evidence>
<dbReference type="SUPFAM" id="SSF55681">
    <property type="entry name" value="Class II aaRS and biotin synthetases"/>
    <property type="match status" value="1"/>
</dbReference>
<evidence type="ECO:0000256" key="3">
    <source>
        <dbReference type="ARBA" id="ARBA00007438"/>
    </source>
</evidence>
<evidence type="ECO:0000256" key="14">
    <source>
        <dbReference type="ARBA" id="ARBA00023146"/>
    </source>
</evidence>
<comment type="subcellular location">
    <subcellularLocation>
        <location evidence="2">Cytoplasm</location>
    </subcellularLocation>
</comment>
<dbReference type="CTD" id="8239111"/>
<proteinExistence type="inferred from homology"/>
<evidence type="ECO:0000313" key="19">
    <source>
        <dbReference type="EnsemblMetazoa" id="PHUM473050-PA"/>
    </source>
</evidence>
<sequence length="569" mass="64530">MPTININRDRLFENLGKKFTDNEFAELCFDFGLELDEITTEKQMILREQGSDQHAQNASEEVIYRIDIPANRYDLLCLEGLVRGLLIFQGKLKPPIFQPSENINEKITVMPNTKLIRPYIVSAILRNVTFNNDIYNSFIDLQDKLHHNICRKRSLVAIGTHDLDTIKGPFIYDAKPPSEITFVPLNQNKKYSGLEIMDLYANHAQLKQYLPIIKNSSVYPVILDSNGVVLSLPPIINGDHSKITLKTKNIFIEATATDLKKAEVVIDTIVSMFSQYSSNQFSYERVAIEYPDGKKDIQPKMEVKKMNVNLNKANLITGIQESQDTLIKLLLKMGLTTATNKKKNSPKMLVSVPPTRHDILHEIDIIEDVAIAFGYNKIKKTFPKTATVAQEYSLNKLTDHLREEISRSGFTEALTFSLCSTDDISTKLGKKINDIPAVHVSNPKALEFQVCRTELLPCILKTIASNKQLPLPIKIFEVSDVVMASKNEEVGAKNERHLCAVYCNKTSGFEIIHGLLDRLMIALAIKHDIEKSNFGYYLEAHSGVLKFLLMEMLLVKWAYCILQLQRNLI</sequence>
<evidence type="ECO:0000256" key="12">
    <source>
        <dbReference type="ARBA" id="ARBA00022842"/>
    </source>
</evidence>
<comment type="subunit">
    <text evidence="4">Tetramer of two alpha and two beta subunits.</text>
</comment>
<dbReference type="VEuPathDB" id="VectorBase:PHUM473050"/>
<dbReference type="GO" id="GO:0004826">
    <property type="term" value="F:phenylalanine-tRNA ligase activity"/>
    <property type="evidence" value="ECO:0007669"/>
    <property type="project" value="UniProtKB-EC"/>
</dbReference>
<dbReference type="Pfam" id="PF03483">
    <property type="entry name" value="B3_4"/>
    <property type="match status" value="1"/>
</dbReference>
<dbReference type="FunCoup" id="E0VW25">
    <property type="interactions" value="1969"/>
</dbReference>
<evidence type="ECO:0000256" key="16">
    <source>
        <dbReference type="ARBA" id="ARBA00049255"/>
    </source>
</evidence>
<dbReference type="Gene3D" id="3.30.930.10">
    <property type="entry name" value="Bira Bifunctional Protein, Domain 2"/>
    <property type="match status" value="1"/>
</dbReference>
<evidence type="ECO:0000256" key="10">
    <source>
        <dbReference type="ARBA" id="ARBA00022741"/>
    </source>
</evidence>
<dbReference type="OrthoDB" id="1698572at2759"/>
<dbReference type="Pfam" id="PF18262">
    <property type="entry name" value="PhetRS_B1"/>
    <property type="match status" value="1"/>
</dbReference>
<evidence type="ECO:0000256" key="9">
    <source>
        <dbReference type="ARBA" id="ARBA00022723"/>
    </source>
</evidence>
<dbReference type="STRING" id="121224.E0VW25"/>
<evidence type="ECO:0000256" key="15">
    <source>
        <dbReference type="ARBA" id="ARBA00033189"/>
    </source>
</evidence>
<dbReference type="InterPro" id="IPR004531">
    <property type="entry name" value="Phe-tRNA-synth_IIc_bsu_arc_euk"/>
</dbReference>
<dbReference type="HOGENOM" id="CLU_020279_2_0_1"/>
<reference evidence="19" key="3">
    <citation type="submission" date="2020-05" db="UniProtKB">
        <authorList>
            <consortium name="EnsemblMetazoa"/>
        </authorList>
    </citation>
    <scope>IDENTIFICATION</scope>
    <source>
        <strain evidence="19">USDA</strain>
    </source>
</reference>
<name>E0VW25_PEDHC</name>
<dbReference type="GO" id="GO:0006432">
    <property type="term" value="P:phenylalanyl-tRNA aminoacylation"/>
    <property type="evidence" value="ECO:0007669"/>
    <property type="project" value="InterPro"/>
</dbReference>
<comment type="similarity">
    <text evidence="3">Belongs to the phenylalanyl-tRNA synthetase beta subunit family. Type 2 subfamily.</text>
</comment>
<comment type="cofactor">
    <cofactor evidence="1">
        <name>Mg(2+)</name>
        <dbReference type="ChEBI" id="CHEBI:18420"/>
    </cofactor>
</comment>
<dbReference type="FunFam" id="3.50.40.10:FF:000002">
    <property type="entry name" value="phenylalanine--tRNA ligase beta subunit"/>
    <property type="match status" value="1"/>
</dbReference>
<dbReference type="PANTHER" id="PTHR10947:SF0">
    <property type="entry name" value="PHENYLALANINE--TRNA LIGASE BETA SUBUNIT"/>
    <property type="match status" value="1"/>
</dbReference>
<evidence type="ECO:0000259" key="17">
    <source>
        <dbReference type="PROSITE" id="PS51483"/>
    </source>
</evidence>
<dbReference type="EMBL" id="AAZO01005737">
    <property type="status" value="NOT_ANNOTATED_CDS"/>
    <property type="molecule type" value="Genomic_DNA"/>
</dbReference>
<dbReference type="InterPro" id="IPR041616">
    <property type="entry name" value="PheRS_beta_core"/>
</dbReference>
<organism>
    <name type="scientific">Pediculus humanus subsp. corporis</name>
    <name type="common">Body louse</name>
    <dbReference type="NCBI Taxonomy" id="121224"/>
    <lineage>
        <taxon>Eukaryota</taxon>
        <taxon>Metazoa</taxon>
        <taxon>Ecdysozoa</taxon>
        <taxon>Arthropoda</taxon>
        <taxon>Hexapoda</taxon>
        <taxon>Insecta</taxon>
        <taxon>Pterygota</taxon>
        <taxon>Neoptera</taxon>
        <taxon>Paraneoptera</taxon>
        <taxon>Psocodea</taxon>
        <taxon>Troctomorpha</taxon>
        <taxon>Phthiraptera</taxon>
        <taxon>Anoplura</taxon>
        <taxon>Pediculidae</taxon>
        <taxon>Pediculus</taxon>
    </lineage>
</organism>